<evidence type="ECO:0000313" key="15">
    <source>
        <dbReference type="Proteomes" id="UP000579605"/>
    </source>
</evidence>
<evidence type="ECO:0000256" key="5">
    <source>
        <dbReference type="ARBA" id="ARBA00022842"/>
    </source>
</evidence>
<evidence type="ECO:0000256" key="1">
    <source>
        <dbReference type="ARBA" id="ARBA00003814"/>
    </source>
</evidence>
<comment type="catalytic activity">
    <reaction evidence="9 10 11">
        <text>2-[(2R,5Z)-2-carboxy-4-methylthiazol-5(2H)-ylidene]ethyl phosphate + 4-amino-2-methyl-5-(diphosphooxymethyl)pyrimidine + 2 H(+) = thiamine phosphate + CO2 + diphosphate</text>
        <dbReference type="Rhea" id="RHEA:47844"/>
        <dbReference type="ChEBI" id="CHEBI:15378"/>
        <dbReference type="ChEBI" id="CHEBI:16526"/>
        <dbReference type="ChEBI" id="CHEBI:33019"/>
        <dbReference type="ChEBI" id="CHEBI:37575"/>
        <dbReference type="ChEBI" id="CHEBI:57841"/>
        <dbReference type="ChEBI" id="CHEBI:62899"/>
        <dbReference type="EC" id="2.5.1.3"/>
    </reaction>
</comment>
<dbReference type="InterPro" id="IPR034291">
    <property type="entry name" value="TMP_synthase"/>
</dbReference>
<evidence type="ECO:0000259" key="13">
    <source>
        <dbReference type="Pfam" id="PF02581"/>
    </source>
</evidence>
<dbReference type="EMBL" id="JACBZH010000001">
    <property type="protein sequence ID" value="NYH89268.1"/>
    <property type="molecule type" value="Genomic_DNA"/>
</dbReference>
<keyword evidence="15" id="KW-1185">Reference proteome</keyword>
<keyword evidence="5 10" id="KW-0460">Magnesium</keyword>
<dbReference type="GO" id="GO:0005737">
    <property type="term" value="C:cytoplasm"/>
    <property type="evidence" value="ECO:0007669"/>
    <property type="project" value="TreeGrafter"/>
</dbReference>
<gene>
    <name evidence="10" type="primary">thiE</name>
    <name evidence="14" type="ORF">F4554_001906</name>
</gene>
<evidence type="ECO:0000256" key="11">
    <source>
        <dbReference type="RuleBase" id="RU003826"/>
    </source>
</evidence>
<dbReference type="AlphaFoldDB" id="A0A852ZBV2"/>
<dbReference type="EC" id="2.5.1.3" evidence="10"/>
<evidence type="ECO:0000256" key="12">
    <source>
        <dbReference type="RuleBase" id="RU004253"/>
    </source>
</evidence>
<comment type="function">
    <text evidence="1 10">Condenses 4-methyl-5-(beta-hydroxyethyl)thiazole monophosphate (THZ-P) and 2-methyl-4-amino-5-hydroxymethyl pyrimidine pyrophosphate (HMP-PP) to form thiamine monophosphate (TMP).</text>
</comment>
<evidence type="ECO:0000256" key="8">
    <source>
        <dbReference type="ARBA" id="ARBA00047851"/>
    </source>
</evidence>
<dbReference type="Pfam" id="PF02581">
    <property type="entry name" value="TMP-TENI"/>
    <property type="match status" value="1"/>
</dbReference>
<reference evidence="14 15" key="1">
    <citation type="submission" date="2020-07" db="EMBL/GenBank/DDBJ databases">
        <title>Sequencing the genomes of 1000 actinobacteria strains.</title>
        <authorList>
            <person name="Klenk H.-P."/>
        </authorList>
    </citation>
    <scope>NUCLEOTIDE SEQUENCE [LARGE SCALE GENOMIC DNA]</scope>
    <source>
        <strain evidence="14 15">DSM 18448</strain>
    </source>
</reference>
<dbReference type="PANTHER" id="PTHR20857:SF15">
    <property type="entry name" value="THIAMINE-PHOSPHATE SYNTHASE"/>
    <property type="match status" value="1"/>
</dbReference>
<evidence type="ECO:0000313" key="14">
    <source>
        <dbReference type="EMBL" id="NYH89268.1"/>
    </source>
</evidence>
<feature type="binding site" evidence="10">
    <location>
        <begin position="204"/>
        <end position="205"/>
    </location>
    <ligand>
        <name>2-[(2R,5Z)-2-carboxy-4-methylthiazol-5(2H)-ylidene]ethyl phosphate</name>
        <dbReference type="ChEBI" id="CHEBI:62899"/>
    </ligand>
</feature>
<dbReference type="InterPro" id="IPR013785">
    <property type="entry name" value="Aldolase_TIM"/>
</dbReference>
<feature type="domain" description="Thiamine phosphate synthase/TenI" evidence="13">
    <location>
        <begin position="20"/>
        <end position="207"/>
    </location>
</feature>
<dbReference type="Proteomes" id="UP000579605">
    <property type="component" value="Unassembled WGS sequence"/>
</dbReference>
<evidence type="ECO:0000256" key="4">
    <source>
        <dbReference type="ARBA" id="ARBA00022723"/>
    </source>
</evidence>
<evidence type="ECO:0000256" key="7">
    <source>
        <dbReference type="ARBA" id="ARBA00047334"/>
    </source>
</evidence>
<feature type="binding site" evidence="10">
    <location>
        <position position="121"/>
    </location>
    <ligand>
        <name>4-amino-2-methyl-5-(diphosphooxymethyl)pyrimidine</name>
        <dbReference type="ChEBI" id="CHEBI:57841"/>
    </ligand>
</feature>
<keyword evidence="3 10" id="KW-0808">Transferase</keyword>
<evidence type="ECO:0000256" key="9">
    <source>
        <dbReference type="ARBA" id="ARBA00047883"/>
    </source>
</evidence>
<feature type="binding site" evidence="10">
    <location>
        <position position="153"/>
    </location>
    <ligand>
        <name>4-amino-2-methyl-5-(diphosphooxymethyl)pyrimidine</name>
        <dbReference type="ChEBI" id="CHEBI:57841"/>
    </ligand>
</feature>
<evidence type="ECO:0000256" key="6">
    <source>
        <dbReference type="ARBA" id="ARBA00022977"/>
    </source>
</evidence>
<dbReference type="PANTHER" id="PTHR20857">
    <property type="entry name" value="THIAMINE-PHOSPHATE PYROPHOSPHORYLASE"/>
    <property type="match status" value="1"/>
</dbReference>
<dbReference type="GO" id="GO:0004789">
    <property type="term" value="F:thiamine-phosphate diphosphorylase activity"/>
    <property type="evidence" value="ECO:0007669"/>
    <property type="project" value="UniProtKB-UniRule"/>
</dbReference>
<dbReference type="UniPathway" id="UPA00060">
    <property type="reaction ID" value="UER00141"/>
</dbReference>
<dbReference type="GO" id="GO:0009229">
    <property type="term" value="P:thiamine diphosphate biosynthetic process"/>
    <property type="evidence" value="ECO:0007669"/>
    <property type="project" value="UniProtKB-UniRule"/>
</dbReference>
<evidence type="ECO:0000256" key="3">
    <source>
        <dbReference type="ARBA" id="ARBA00022679"/>
    </source>
</evidence>
<comment type="cofactor">
    <cofactor evidence="10">
        <name>Mg(2+)</name>
        <dbReference type="ChEBI" id="CHEBI:18420"/>
    </cofactor>
    <text evidence="10">Binds 1 Mg(2+) ion per subunit.</text>
</comment>
<sequence length="225" mass="22486">MTMVRDNPDRASGRSLDLSLYLVTDTALCGPQGVAATVRDAVAGGVSAVQLRDPGATTRDLLRTGAEVREVLAGTGVPLFVNDRADVAHALGADGVHLGQSDLPPEHARDLLGPDVWLGLSAHTSGQTDRALALPPGTVDYLGVGPVFAQATKPDAASPLGLDFLAELVATAAAGGLPGVAIGGIGPDNAAAVRATGVAGIAVVSAVCGRPDPAAAARALRTEVR</sequence>
<name>A0A852ZBV2_9ACTN</name>
<keyword evidence="6 10" id="KW-0784">Thiamine biosynthesis</keyword>
<evidence type="ECO:0000256" key="2">
    <source>
        <dbReference type="ARBA" id="ARBA00005165"/>
    </source>
</evidence>
<evidence type="ECO:0000256" key="10">
    <source>
        <dbReference type="HAMAP-Rule" id="MF_00097"/>
    </source>
</evidence>
<keyword evidence="4 10" id="KW-0479">Metal-binding</keyword>
<feature type="binding site" evidence="10">
    <location>
        <position position="102"/>
    </location>
    <ligand>
        <name>Mg(2+)</name>
        <dbReference type="ChEBI" id="CHEBI:18420"/>
    </ligand>
</feature>
<dbReference type="InterPro" id="IPR036206">
    <property type="entry name" value="ThiamineP_synth_sf"/>
</dbReference>
<dbReference type="Gene3D" id="3.20.20.70">
    <property type="entry name" value="Aldolase class I"/>
    <property type="match status" value="1"/>
</dbReference>
<comment type="pathway">
    <text evidence="2 10 12">Cofactor biosynthesis; thiamine diphosphate biosynthesis; thiamine phosphate from 4-amino-2-methyl-5-diphosphomethylpyrimidine and 4-methyl-5-(2-phosphoethyl)-thiazole: step 1/1.</text>
</comment>
<comment type="similarity">
    <text evidence="10 11">Belongs to the thiamine-phosphate synthase family.</text>
</comment>
<proteinExistence type="inferred from homology"/>
<comment type="caution">
    <text evidence="14">The sequence shown here is derived from an EMBL/GenBank/DDBJ whole genome shotgun (WGS) entry which is preliminary data.</text>
</comment>
<comment type="catalytic activity">
    <reaction evidence="7 10 11">
        <text>4-methyl-5-(2-phosphooxyethyl)-thiazole + 4-amino-2-methyl-5-(diphosphooxymethyl)pyrimidine + H(+) = thiamine phosphate + diphosphate</text>
        <dbReference type="Rhea" id="RHEA:22328"/>
        <dbReference type="ChEBI" id="CHEBI:15378"/>
        <dbReference type="ChEBI" id="CHEBI:33019"/>
        <dbReference type="ChEBI" id="CHEBI:37575"/>
        <dbReference type="ChEBI" id="CHEBI:57841"/>
        <dbReference type="ChEBI" id="CHEBI:58296"/>
        <dbReference type="EC" id="2.5.1.3"/>
    </reaction>
</comment>
<dbReference type="SUPFAM" id="SSF51391">
    <property type="entry name" value="Thiamin phosphate synthase"/>
    <property type="match status" value="1"/>
</dbReference>
<dbReference type="NCBIfam" id="TIGR00693">
    <property type="entry name" value="thiE"/>
    <property type="match status" value="1"/>
</dbReference>
<dbReference type="GO" id="GO:0000287">
    <property type="term" value="F:magnesium ion binding"/>
    <property type="evidence" value="ECO:0007669"/>
    <property type="project" value="UniProtKB-UniRule"/>
</dbReference>
<dbReference type="HAMAP" id="MF_00097">
    <property type="entry name" value="TMP_synthase"/>
    <property type="match status" value="1"/>
</dbReference>
<feature type="binding site" evidence="10">
    <location>
        <position position="83"/>
    </location>
    <ligand>
        <name>Mg(2+)</name>
        <dbReference type="ChEBI" id="CHEBI:18420"/>
    </ligand>
</feature>
<accession>A0A852ZBV2</accession>
<dbReference type="GO" id="GO:0009228">
    <property type="term" value="P:thiamine biosynthetic process"/>
    <property type="evidence" value="ECO:0007669"/>
    <property type="project" value="UniProtKB-KW"/>
</dbReference>
<organism evidence="14 15">
    <name type="scientific">Actinopolymorpha rutila</name>
    <dbReference type="NCBI Taxonomy" id="446787"/>
    <lineage>
        <taxon>Bacteria</taxon>
        <taxon>Bacillati</taxon>
        <taxon>Actinomycetota</taxon>
        <taxon>Actinomycetes</taxon>
        <taxon>Propionibacteriales</taxon>
        <taxon>Actinopolymorphaceae</taxon>
        <taxon>Actinopolymorpha</taxon>
    </lineage>
</organism>
<dbReference type="CDD" id="cd00564">
    <property type="entry name" value="TMP_TenI"/>
    <property type="match status" value="1"/>
</dbReference>
<feature type="binding site" evidence="10">
    <location>
        <position position="184"/>
    </location>
    <ligand>
        <name>2-[(2R,5Z)-2-carboxy-4-methylthiazol-5(2H)-ylidene]ethyl phosphate</name>
        <dbReference type="ChEBI" id="CHEBI:62899"/>
    </ligand>
</feature>
<comment type="caution">
    <text evidence="10">Lacks conserved residue(s) required for the propagation of feature annotation.</text>
</comment>
<dbReference type="InterPro" id="IPR022998">
    <property type="entry name" value="ThiamineP_synth_TenI"/>
</dbReference>
<comment type="catalytic activity">
    <reaction evidence="8 10 11">
        <text>2-(2-carboxy-4-methylthiazol-5-yl)ethyl phosphate + 4-amino-2-methyl-5-(diphosphooxymethyl)pyrimidine + 2 H(+) = thiamine phosphate + CO2 + diphosphate</text>
        <dbReference type="Rhea" id="RHEA:47848"/>
        <dbReference type="ChEBI" id="CHEBI:15378"/>
        <dbReference type="ChEBI" id="CHEBI:16526"/>
        <dbReference type="ChEBI" id="CHEBI:33019"/>
        <dbReference type="ChEBI" id="CHEBI:37575"/>
        <dbReference type="ChEBI" id="CHEBI:57841"/>
        <dbReference type="ChEBI" id="CHEBI:62890"/>
        <dbReference type="EC" id="2.5.1.3"/>
    </reaction>
</comment>
<protein>
    <recommendedName>
        <fullName evidence="10">Thiamine-phosphate synthase</fullName>
        <shortName evidence="10">TP synthase</shortName>
        <shortName evidence="10">TPS</shortName>
        <ecNumber evidence="10">2.5.1.3</ecNumber>
    </recommendedName>
    <alternativeName>
        <fullName evidence="10">Thiamine-phosphate pyrophosphorylase</fullName>
        <shortName evidence="10">TMP pyrophosphorylase</shortName>
        <shortName evidence="10">TMP-PPase</shortName>
    </alternativeName>
</protein>
<feature type="binding site" evidence="10">
    <location>
        <position position="82"/>
    </location>
    <ligand>
        <name>4-amino-2-methyl-5-(diphosphooxymethyl)pyrimidine</name>
        <dbReference type="ChEBI" id="CHEBI:57841"/>
    </ligand>
</feature>